<dbReference type="CDD" id="cd12726">
    <property type="entry name" value="RRM2_CPEB2_like"/>
    <property type="match status" value="1"/>
</dbReference>
<dbReference type="GO" id="GO:0005737">
    <property type="term" value="C:cytoplasm"/>
    <property type="evidence" value="ECO:0007669"/>
    <property type="project" value="TreeGrafter"/>
</dbReference>
<comment type="caution">
    <text evidence="5">The sequence shown here is derived from an EMBL/GenBank/DDBJ whole genome shotgun (WGS) entry which is preliminary data.</text>
</comment>
<dbReference type="Proteomes" id="UP000663879">
    <property type="component" value="Unassembled WGS sequence"/>
</dbReference>
<dbReference type="GO" id="GO:2000766">
    <property type="term" value="P:negative regulation of cytoplasmic translation"/>
    <property type="evidence" value="ECO:0007669"/>
    <property type="project" value="TreeGrafter"/>
</dbReference>
<dbReference type="Pfam" id="PF16366">
    <property type="entry name" value="CEBP_ZZ"/>
    <property type="match status" value="1"/>
</dbReference>
<accession>A0A813WLS0</accession>
<dbReference type="SUPFAM" id="SSF54928">
    <property type="entry name" value="RNA-binding domain, RBD"/>
    <property type="match status" value="1"/>
</dbReference>
<feature type="domain" description="RRM" evidence="4">
    <location>
        <begin position="106"/>
        <end position="193"/>
    </location>
</feature>
<feature type="domain" description="RRM" evidence="4">
    <location>
        <begin position="214"/>
        <end position="288"/>
    </location>
</feature>
<dbReference type="GO" id="GO:0008135">
    <property type="term" value="F:translation factor activity, RNA binding"/>
    <property type="evidence" value="ECO:0007669"/>
    <property type="project" value="TreeGrafter"/>
</dbReference>
<dbReference type="OrthoDB" id="10033548at2759"/>
<dbReference type="GO" id="GO:0043005">
    <property type="term" value="C:neuron projection"/>
    <property type="evidence" value="ECO:0007669"/>
    <property type="project" value="TreeGrafter"/>
</dbReference>
<keyword evidence="2 3" id="KW-0694">RNA-binding</keyword>
<dbReference type="GO" id="GO:0045202">
    <property type="term" value="C:synapse"/>
    <property type="evidence" value="ECO:0007669"/>
    <property type="project" value="TreeGrafter"/>
</dbReference>
<evidence type="ECO:0000256" key="2">
    <source>
        <dbReference type="ARBA" id="ARBA00022884"/>
    </source>
</evidence>
<name>A0A813WLS0_9BILA</name>
<dbReference type="CDD" id="cd19757">
    <property type="entry name" value="Bbox1"/>
    <property type="match status" value="1"/>
</dbReference>
<reference evidence="5" key="1">
    <citation type="submission" date="2021-02" db="EMBL/GenBank/DDBJ databases">
        <authorList>
            <person name="Nowell W R."/>
        </authorList>
    </citation>
    <scope>NUCLEOTIDE SEQUENCE</scope>
    <source>
        <strain evidence="5">Ploen Becks lab</strain>
    </source>
</reference>
<dbReference type="InterPro" id="IPR032296">
    <property type="entry name" value="CEBP_ZZ"/>
</dbReference>
<evidence type="ECO:0000313" key="6">
    <source>
        <dbReference type="Proteomes" id="UP000663879"/>
    </source>
</evidence>
<dbReference type="InterPro" id="IPR000504">
    <property type="entry name" value="RRM_dom"/>
</dbReference>
<dbReference type="GO" id="GO:0000900">
    <property type="term" value="F:mRNA regulatory element binding translation repressor activity"/>
    <property type="evidence" value="ECO:0007669"/>
    <property type="project" value="TreeGrafter"/>
</dbReference>
<dbReference type="GO" id="GO:0043022">
    <property type="term" value="F:ribosome binding"/>
    <property type="evidence" value="ECO:0007669"/>
    <property type="project" value="TreeGrafter"/>
</dbReference>
<dbReference type="FunFam" id="4.10.640.40:FF:000001">
    <property type="entry name" value="Cytoplasmic polyadenylation element-binding 2 isoform X2"/>
    <property type="match status" value="1"/>
</dbReference>
<dbReference type="Gene3D" id="3.30.70.330">
    <property type="match status" value="2"/>
</dbReference>
<dbReference type="Gene3D" id="4.10.640.40">
    <property type="entry name" value="Cytoplasmic polyadenylation element-binding protein, ZZ domain"/>
    <property type="match status" value="1"/>
</dbReference>
<evidence type="ECO:0000256" key="3">
    <source>
        <dbReference type="PROSITE-ProRule" id="PRU00176"/>
    </source>
</evidence>
<dbReference type="Pfam" id="PF16367">
    <property type="entry name" value="RRM_7"/>
    <property type="match status" value="1"/>
</dbReference>
<evidence type="ECO:0000259" key="4">
    <source>
        <dbReference type="PROSITE" id="PS50102"/>
    </source>
</evidence>
<dbReference type="EMBL" id="CAJNOC010001346">
    <property type="protein sequence ID" value="CAF0856763.1"/>
    <property type="molecule type" value="Genomic_DNA"/>
</dbReference>
<dbReference type="PANTHER" id="PTHR12566:SF12">
    <property type="entry name" value="TRANSLATIONAL REGULATOR ORB2"/>
    <property type="match status" value="1"/>
</dbReference>
<dbReference type="FunFam" id="3.30.70.330:FF:000008">
    <property type="entry name" value="Cytoplasmic polyadenylation element-binding 2 isoform X2"/>
    <property type="match status" value="1"/>
</dbReference>
<dbReference type="InterPro" id="IPR034819">
    <property type="entry name" value="CPEB"/>
</dbReference>
<dbReference type="PROSITE" id="PS50102">
    <property type="entry name" value="RRM"/>
    <property type="match status" value="2"/>
</dbReference>
<organism evidence="5 6">
    <name type="scientific">Brachionus calyciflorus</name>
    <dbReference type="NCBI Taxonomy" id="104777"/>
    <lineage>
        <taxon>Eukaryota</taxon>
        <taxon>Metazoa</taxon>
        <taxon>Spiralia</taxon>
        <taxon>Gnathifera</taxon>
        <taxon>Rotifera</taxon>
        <taxon>Eurotatoria</taxon>
        <taxon>Monogononta</taxon>
        <taxon>Pseudotrocha</taxon>
        <taxon>Ploima</taxon>
        <taxon>Brachionidae</taxon>
        <taxon>Brachionus</taxon>
    </lineage>
</organism>
<dbReference type="PANTHER" id="PTHR12566">
    <property type="entry name" value="CYTOPLASMIC POLYADENYLATION ELEMENT BINDING PROTEIN CPEB"/>
    <property type="match status" value="1"/>
</dbReference>
<proteinExistence type="predicted"/>
<dbReference type="GO" id="GO:0005634">
    <property type="term" value="C:nucleus"/>
    <property type="evidence" value="ECO:0007669"/>
    <property type="project" value="TreeGrafter"/>
</dbReference>
<dbReference type="InterPro" id="IPR038446">
    <property type="entry name" value="CEBP_ZZ_sf"/>
</dbReference>
<sequence length="363" mass="41542">MNSKSISSLNSWSSSLSSWSEQQLQLIPSPQFQIIHTNIPEYSVYSDQNFQDQNQFYQHANFQKQLTFQFKRPITGLQNSTIKSKPIPNVLPTQMSLVKSTAKYSRKVFIGGLPPDIAENDIVMHFRRYGQLIVDWPHKSDSKSLFPPKGYAFLIFEKETSVQELINYCVVDKEKYYICISSPSIKDKPVQIRPWSLVDADYFMDNSQPIDPRKTIFVGGVPRPLKAYELASIMNRLYGGVCYAGIDIDPELKYPKGAGRVSFSNQASYIAAISARFVQLQHCEIEKRAEVKPYVLDDQICDFCKGVKCNGRYAPFFCANVSCLQYFCESCWTVQHAKPGKDFHKPLVKEGADRPRTIPFKWC</sequence>
<dbReference type="AlphaFoldDB" id="A0A813WLS0"/>
<dbReference type="GO" id="GO:0003730">
    <property type="term" value="F:mRNA 3'-UTR binding"/>
    <property type="evidence" value="ECO:0007669"/>
    <property type="project" value="InterPro"/>
</dbReference>
<dbReference type="InterPro" id="IPR035979">
    <property type="entry name" value="RBD_domain_sf"/>
</dbReference>
<evidence type="ECO:0000256" key="1">
    <source>
        <dbReference type="ARBA" id="ARBA00022737"/>
    </source>
</evidence>
<gene>
    <name evidence="5" type="ORF">OXX778_LOCUS9234</name>
</gene>
<protein>
    <recommendedName>
        <fullName evidence="4">RRM domain-containing protein</fullName>
    </recommendedName>
</protein>
<dbReference type="SMART" id="SM00360">
    <property type="entry name" value="RRM"/>
    <property type="match status" value="2"/>
</dbReference>
<evidence type="ECO:0000313" key="5">
    <source>
        <dbReference type="EMBL" id="CAF0856763.1"/>
    </source>
</evidence>
<keyword evidence="1" id="KW-0677">Repeat</keyword>
<keyword evidence="6" id="KW-1185">Reference proteome</keyword>
<dbReference type="InterPro" id="IPR012677">
    <property type="entry name" value="Nucleotide-bd_a/b_plait_sf"/>
</dbReference>
<dbReference type="CDD" id="cd12724">
    <property type="entry name" value="RRM1_CPEB2_like"/>
    <property type="match status" value="1"/>
</dbReference>